<dbReference type="InterPro" id="IPR005064">
    <property type="entry name" value="BUG"/>
</dbReference>
<dbReference type="Pfam" id="PF03401">
    <property type="entry name" value="TctC"/>
    <property type="match status" value="1"/>
</dbReference>
<name>A0A4R3M8S3_9HYPH</name>
<dbReference type="InterPro" id="IPR042100">
    <property type="entry name" value="Bug_dom1"/>
</dbReference>
<dbReference type="SUPFAM" id="SSF53850">
    <property type="entry name" value="Periplasmic binding protein-like II"/>
    <property type="match status" value="1"/>
</dbReference>
<protein>
    <submittedName>
        <fullName evidence="3">Tripartite-type tricarboxylate transporter receptor subunit TctC</fullName>
    </submittedName>
</protein>
<keyword evidence="3" id="KW-0675">Receptor</keyword>
<evidence type="ECO:0000313" key="4">
    <source>
        <dbReference type="Proteomes" id="UP000294664"/>
    </source>
</evidence>
<keyword evidence="2" id="KW-0732">Signal</keyword>
<dbReference type="Proteomes" id="UP000294664">
    <property type="component" value="Unassembled WGS sequence"/>
</dbReference>
<comment type="caution">
    <text evidence="3">The sequence shown here is derived from an EMBL/GenBank/DDBJ whole genome shotgun (WGS) entry which is preliminary data.</text>
</comment>
<evidence type="ECO:0000256" key="2">
    <source>
        <dbReference type="SAM" id="SignalP"/>
    </source>
</evidence>
<proteinExistence type="inferred from homology"/>
<keyword evidence="4" id="KW-1185">Reference proteome</keyword>
<dbReference type="CDD" id="cd07012">
    <property type="entry name" value="PBP2_Bug_TTT"/>
    <property type="match status" value="1"/>
</dbReference>
<comment type="similarity">
    <text evidence="1">Belongs to the UPF0065 (bug) family.</text>
</comment>
<organism evidence="3 4">
    <name type="scientific">Aquabacter spiritensis</name>
    <dbReference type="NCBI Taxonomy" id="933073"/>
    <lineage>
        <taxon>Bacteria</taxon>
        <taxon>Pseudomonadati</taxon>
        <taxon>Pseudomonadota</taxon>
        <taxon>Alphaproteobacteria</taxon>
        <taxon>Hyphomicrobiales</taxon>
        <taxon>Xanthobacteraceae</taxon>
        <taxon>Aquabacter</taxon>
    </lineage>
</organism>
<dbReference type="Gene3D" id="3.40.190.150">
    <property type="entry name" value="Bordetella uptake gene, domain 1"/>
    <property type="match status" value="1"/>
</dbReference>
<dbReference type="EMBL" id="SMAI01000001">
    <property type="protein sequence ID" value="TCT08067.1"/>
    <property type="molecule type" value="Genomic_DNA"/>
</dbReference>
<sequence>MPDARTFAARLATHRLDRRVLLRGAAAFGLAACLPGAARAADFPTRPIRLVCPFPPGVSTDVLARAFAKEMSQDLGQAVVVENRPGANGVLASNLVAKAPGDGYTLLFTTGSHIANAAMSSSLQYRALDDFTPLFLAAQSYGLALISAKYDSVPAIVAAAKAAPGKLTYATSGVGNVTHVAGAVFEKLAGIDLTDVPYNSPTLVPDVIGGQVDMTFISTVTAVPLMKTGKVKVLATTGTMRPPTLPDAPTFQQLGYKDFDITGYFGMMAPADLSPHIATILFRALKKAGETKEVRDLLADSSLYPSDLDRQGFEAFLRKDLGYQTTLMQDLGIKLQ</sequence>
<dbReference type="AlphaFoldDB" id="A0A4R3M8S3"/>
<gene>
    <name evidence="3" type="ORF">EDC64_101586</name>
</gene>
<dbReference type="PANTHER" id="PTHR42928">
    <property type="entry name" value="TRICARBOXYLATE-BINDING PROTEIN"/>
    <property type="match status" value="1"/>
</dbReference>
<feature type="signal peptide" evidence="2">
    <location>
        <begin position="1"/>
        <end position="40"/>
    </location>
</feature>
<dbReference type="InterPro" id="IPR006311">
    <property type="entry name" value="TAT_signal"/>
</dbReference>
<dbReference type="PANTHER" id="PTHR42928:SF5">
    <property type="entry name" value="BLR1237 PROTEIN"/>
    <property type="match status" value="1"/>
</dbReference>
<dbReference type="Gene3D" id="3.40.190.10">
    <property type="entry name" value="Periplasmic binding protein-like II"/>
    <property type="match status" value="1"/>
</dbReference>
<evidence type="ECO:0000256" key="1">
    <source>
        <dbReference type="ARBA" id="ARBA00006987"/>
    </source>
</evidence>
<dbReference type="PROSITE" id="PS51318">
    <property type="entry name" value="TAT"/>
    <property type="match status" value="1"/>
</dbReference>
<feature type="chain" id="PRO_5020878101" evidence="2">
    <location>
        <begin position="41"/>
        <end position="336"/>
    </location>
</feature>
<dbReference type="OrthoDB" id="9780943at2"/>
<evidence type="ECO:0000313" key="3">
    <source>
        <dbReference type="EMBL" id="TCT08067.1"/>
    </source>
</evidence>
<reference evidence="3 4" key="1">
    <citation type="submission" date="2019-03" db="EMBL/GenBank/DDBJ databases">
        <title>Genomic Encyclopedia of Type Strains, Phase IV (KMG-IV): sequencing the most valuable type-strain genomes for metagenomic binning, comparative biology and taxonomic classification.</title>
        <authorList>
            <person name="Goeker M."/>
        </authorList>
    </citation>
    <scope>NUCLEOTIDE SEQUENCE [LARGE SCALE GENOMIC DNA]</scope>
    <source>
        <strain evidence="3 4">DSM 9035</strain>
    </source>
</reference>
<dbReference type="PIRSF" id="PIRSF017082">
    <property type="entry name" value="YflP"/>
    <property type="match status" value="1"/>
</dbReference>
<dbReference type="RefSeq" id="WP_132029676.1">
    <property type="nucleotide sequence ID" value="NZ_SMAI01000001.1"/>
</dbReference>
<accession>A0A4R3M8S3</accession>